<dbReference type="Proteomes" id="UP000337909">
    <property type="component" value="Unassembled WGS sequence"/>
</dbReference>
<gene>
    <name evidence="1" type="ORF">PS691_02041</name>
</gene>
<proteinExistence type="predicted"/>
<protein>
    <submittedName>
        <fullName evidence="1">Uncharacterized protein</fullName>
    </submittedName>
</protein>
<dbReference type="EMBL" id="CABVHQ010000016">
    <property type="protein sequence ID" value="VVN93316.1"/>
    <property type="molecule type" value="Genomic_DNA"/>
</dbReference>
<dbReference type="AlphaFoldDB" id="A0A5E7BMM9"/>
<dbReference type="RefSeq" id="WP_191624284.1">
    <property type="nucleotide sequence ID" value="NZ_CABVHQ010000016.1"/>
</dbReference>
<name>A0A5E7BMM9_PSEFL</name>
<evidence type="ECO:0000313" key="1">
    <source>
        <dbReference type="EMBL" id="VVN93316.1"/>
    </source>
</evidence>
<evidence type="ECO:0000313" key="2">
    <source>
        <dbReference type="Proteomes" id="UP000337909"/>
    </source>
</evidence>
<accession>A0A5E7BMM9</accession>
<reference evidence="1 2" key="1">
    <citation type="submission" date="2019-09" db="EMBL/GenBank/DDBJ databases">
        <authorList>
            <person name="Chandra G."/>
            <person name="Truman W A."/>
        </authorList>
    </citation>
    <scope>NUCLEOTIDE SEQUENCE [LARGE SCALE GENOMIC DNA]</scope>
    <source>
        <strain evidence="1">PS691</strain>
    </source>
</reference>
<sequence length="49" mass="5923">MNEKNSQPDSELEEIDYMAEEAPEIFSFEQEKRIQEIFKEMISEKKPQQ</sequence>
<organism evidence="1 2">
    <name type="scientific">Pseudomonas fluorescens</name>
    <dbReference type="NCBI Taxonomy" id="294"/>
    <lineage>
        <taxon>Bacteria</taxon>
        <taxon>Pseudomonadati</taxon>
        <taxon>Pseudomonadota</taxon>
        <taxon>Gammaproteobacteria</taxon>
        <taxon>Pseudomonadales</taxon>
        <taxon>Pseudomonadaceae</taxon>
        <taxon>Pseudomonas</taxon>
    </lineage>
</organism>